<evidence type="ECO:0000313" key="3">
    <source>
        <dbReference type="Proteomes" id="UP000753196"/>
    </source>
</evidence>
<keyword evidence="1" id="KW-0812">Transmembrane</keyword>
<dbReference type="EMBL" id="JACQCR010000002">
    <property type="protein sequence ID" value="MBI3630732.1"/>
    <property type="molecule type" value="Genomic_DNA"/>
</dbReference>
<organism evidence="2 3">
    <name type="scientific">Candidatus Sungiibacteriota bacterium</name>
    <dbReference type="NCBI Taxonomy" id="2750080"/>
    <lineage>
        <taxon>Bacteria</taxon>
        <taxon>Candidatus Sungiibacteriota</taxon>
    </lineage>
</organism>
<keyword evidence="1" id="KW-1133">Transmembrane helix</keyword>
<accession>A0A932VPC7</accession>
<dbReference type="Proteomes" id="UP000753196">
    <property type="component" value="Unassembled WGS sequence"/>
</dbReference>
<keyword evidence="1" id="KW-0472">Membrane</keyword>
<evidence type="ECO:0000313" key="2">
    <source>
        <dbReference type="EMBL" id="MBI3630732.1"/>
    </source>
</evidence>
<gene>
    <name evidence="2" type="ORF">HY221_00105</name>
</gene>
<name>A0A932VPC7_9BACT</name>
<feature type="transmembrane region" description="Helical" evidence="1">
    <location>
        <begin position="31"/>
        <end position="54"/>
    </location>
</feature>
<comment type="caution">
    <text evidence="2">The sequence shown here is derived from an EMBL/GenBank/DDBJ whole genome shotgun (WGS) entry which is preliminary data.</text>
</comment>
<evidence type="ECO:0000256" key="1">
    <source>
        <dbReference type="SAM" id="Phobius"/>
    </source>
</evidence>
<reference evidence="2" key="1">
    <citation type="submission" date="2020-07" db="EMBL/GenBank/DDBJ databases">
        <title>Huge and variable diversity of episymbiotic CPR bacteria and DPANN archaea in groundwater ecosystems.</title>
        <authorList>
            <person name="He C.Y."/>
            <person name="Keren R."/>
            <person name="Whittaker M."/>
            <person name="Farag I.F."/>
            <person name="Doudna J."/>
            <person name="Cate J.H.D."/>
            <person name="Banfield J.F."/>
        </authorList>
    </citation>
    <scope>NUCLEOTIDE SEQUENCE</scope>
    <source>
        <strain evidence="2">NC_groundwater_973_Pr1_S-0.2um_54_13</strain>
    </source>
</reference>
<dbReference type="AlphaFoldDB" id="A0A932VPC7"/>
<proteinExistence type="predicted"/>
<feature type="transmembrane region" description="Helical" evidence="1">
    <location>
        <begin position="90"/>
        <end position="107"/>
    </location>
</feature>
<sequence length="126" mass="14294">MTDATLQETMPPRFRGQVLKRVYRVWLFRRLLPVLIAEIAILAFVLYALAKIIFVQRVLGNSLNVLFTRPQGILSFAVQAFLHAPVETEVLAFGVMVLAALLLRHLTQGLLRFILVKENYFAKAGK</sequence>
<protein>
    <submittedName>
        <fullName evidence="2">Uncharacterized protein</fullName>
    </submittedName>
</protein>